<comment type="caution">
    <text evidence="1">The sequence shown here is derived from an EMBL/GenBank/DDBJ whole genome shotgun (WGS) entry which is preliminary data.</text>
</comment>
<reference evidence="1 2" key="1">
    <citation type="submission" date="2023-09" db="EMBL/GenBank/DDBJ databases">
        <authorList>
            <person name="Rey-Velasco X."/>
        </authorList>
    </citation>
    <scope>NUCLEOTIDE SEQUENCE [LARGE SCALE GENOMIC DNA]</scope>
    <source>
        <strain evidence="1 2">F390</strain>
    </source>
</reference>
<dbReference type="EMBL" id="JAVRHS010000005">
    <property type="protein sequence ID" value="MDT0576037.1"/>
    <property type="molecule type" value="Genomic_DNA"/>
</dbReference>
<protein>
    <submittedName>
        <fullName evidence="1">Restriction endonuclease</fullName>
    </submittedName>
</protein>
<gene>
    <name evidence="1" type="ORF">RM533_07535</name>
</gene>
<keyword evidence="1" id="KW-0255">Endonuclease</keyword>
<keyword evidence="2" id="KW-1185">Reference proteome</keyword>
<sequence>SHEEAQSLQSYYRTRFFRFLVSLRKITQHATHSTYQWVPMQTWDRLWTDEQLFEQYGIADDEIKFIESLIRPMEA</sequence>
<evidence type="ECO:0000313" key="1">
    <source>
        <dbReference type="EMBL" id="MDT0576037.1"/>
    </source>
</evidence>
<dbReference type="GO" id="GO:0004519">
    <property type="term" value="F:endonuclease activity"/>
    <property type="evidence" value="ECO:0007669"/>
    <property type="project" value="UniProtKB-KW"/>
</dbReference>
<accession>A0ABU2ZHF3</accession>
<keyword evidence="1" id="KW-0378">Hydrolase</keyword>
<feature type="non-terminal residue" evidence="1">
    <location>
        <position position="1"/>
    </location>
</feature>
<name>A0ABU2ZHF3_9SPHN</name>
<evidence type="ECO:0000313" key="2">
    <source>
        <dbReference type="Proteomes" id="UP001259803"/>
    </source>
</evidence>
<proteinExistence type="predicted"/>
<keyword evidence="1" id="KW-0540">Nuclease</keyword>
<organism evidence="1 2">
    <name type="scientific">Croceicoccus esteveae</name>
    <dbReference type="NCBI Taxonomy" id="3075597"/>
    <lineage>
        <taxon>Bacteria</taxon>
        <taxon>Pseudomonadati</taxon>
        <taxon>Pseudomonadota</taxon>
        <taxon>Alphaproteobacteria</taxon>
        <taxon>Sphingomonadales</taxon>
        <taxon>Erythrobacteraceae</taxon>
        <taxon>Croceicoccus</taxon>
    </lineage>
</organism>
<dbReference type="Proteomes" id="UP001259803">
    <property type="component" value="Unassembled WGS sequence"/>
</dbReference>